<dbReference type="OrthoDB" id="531045at2"/>
<organism evidence="1 2">
    <name type="scientific">[Phormidium ambiguum] IAM M-71</name>
    <dbReference type="NCBI Taxonomy" id="454136"/>
    <lineage>
        <taxon>Bacteria</taxon>
        <taxon>Bacillati</taxon>
        <taxon>Cyanobacteriota</taxon>
        <taxon>Cyanophyceae</taxon>
        <taxon>Oscillatoriophycideae</taxon>
        <taxon>Aerosakkonematales</taxon>
        <taxon>Aerosakkonemataceae</taxon>
        <taxon>Floridanema</taxon>
    </lineage>
</organism>
<evidence type="ECO:0000313" key="2">
    <source>
        <dbReference type="Proteomes" id="UP000185860"/>
    </source>
</evidence>
<gene>
    <name evidence="1" type="ORF">NIES2119_01780</name>
</gene>
<dbReference type="Proteomes" id="UP000185860">
    <property type="component" value="Unassembled WGS sequence"/>
</dbReference>
<dbReference type="STRING" id="454136.NIES2119_01780"/>
<dbReference type="AlphaFoldDB" id="A0A1U7ISE9"/>
<name>A0A1U7ISE9_9CYAN</name>
<dbReference type="RefSeq" id="WP_073591759.1">
    <property type="nucleotide sequence ID" value="NZ_MRCE01000002.1"/>
</dbReference>
<protein>
    <submittedName>
        <fullName evidence="1">Uncharacterized protein</fullName>
    </submittedName>
</protein>
<dbReference type="EMBL" id="MRCE01000002">
    <property type="protein sequence ID" value="OKH40379.1"/>
    <property type="molecule type" value="Genomic_DNA"/>
</dbReference>
<proteinExistence type="predicted"/>
<evidence type="ECO:0000313" key="1">
    <source>
        <dbReference type="EMBL" id="OKH40379.1"/>
    </source>
</evidence>
<sequence>MARYTSSYTIGLPFPRIGTLVVEVLKSCPLEITYDTGEYIMAREIPGKVSFSKLASVEILIDRTTSTEKETKMTLVVKNEELPLQVENHCHQMFQLVNQAIVGYRSWQIIEQVAG</sequence>
<accession>A0A1U7ISE9</accession>
<reference evidence="1 2" key="1">
    <citation type="submission" date="2016-11" db="EMBL/GenBank/DDBJ databases">
        <title>Draft Genome Sequences of Nine Cyanobacterial Strains from Diverse Habitats.</title>
        <authorList>
            <person name="Zhu T."/>
            <person name="Hou S."/>
            <person name="Lu X."/>
            <person name="Hess W.R."/>
        </authorList>
    </citation>
    <scope>NUCLEOTIDE SEQUENCE [LARGE SCALE GENOMIC DNA]</scope>
    <source>
        <strain evidence="1 2">IAM M-71</strain>
    </source>
</reference>
<comment type="caution">
    <text evidence="1">The sequence shown here is derived from an EMBL/GenBank/DDBJ whole genome shotgun (WGS) entry which is preliminary data.</text>
</comment>